<feature type="domain" description="SBF1/SBF2" evidence="1">
    <location>
        <begin position="104"/>
        <end position="204"/>
    </location>
</feature>
<gene>
    <name evidence="3" type="primary">LOC136071976</name>
</gene>
<dbReference type="Pfam" id="PF12335">
    <property type="entry name" value="SBF2"/>
    <property type="match status" value="1"/>
</dbReference>
<dbReference type="Proteomes" id="UP001652625">
    <property type="component" value="Chromosome 15"/>
</dbReference>
<accession>A0ABM4DJU9</accession>
<evidence type="ECO:0000313" key="3">
    <source>
        <dbReference type="RefSeq" id="XP_065674803.1"/>
    </source>
</evidence>
<dbReference type="PANTHER" id="PTHR13663">
    <property type="entry name" value="SIMILAR TO RIKEN CDNA 6430548M08"/>
    <property type="match status" value="1"/>
</dbReference>
<proteinExistence type="predicted"/>
<reference evidence="3" key="1">
    <citation type="submission" date="2025-08" db="UniProtKB">
        <authorList>
            <consortium name="RefSeq"/>
        </authorList>
    </citation>
    <scope>IDENTIFICATION</scope>
</reference>
<dbReference type="InterPro" id="IPR039872">
    <property type="entry name" value="KIAA0513"/>
</dbReference>
<organism evidence="2 3">
    <name type="scientific">Hydra vulgaris</name>
    <name type="common">Hydra</name>
    <name type="synonym">Hydra attenuata</name>
    <dbReference type="NCBI Taxonomy" id="6087"/>
    <lineage>
        <taxon>Eukaryota</taxon>
        <taxon>Metazoa</taxon>
        <taxon>Cnidaria</taxon>
        <taxon>Hydrozoa</taxon>
        <taxon>Hydroidolina</taxon>
        <taxon>Anthoathecata</taxon>
        <taxon>Aplanulata</taxon>
        <taxon>Hydridae</taxon>
        <taxon>Hydra</taxon>
    </lineage>
</organism>
<evidence type="ECO:0000259" key="1">
    <source>
        <dbReference type="Pfam" id="PF12335"/>
    </source>
</evidence>
<name>A0ABM4DJU9_HYDVU</name>
<dbReference type="RefSeq" id="XP_065674803.1">
    <property type="nucleotide sequence ID" value="XM_065818731.1"/>
</dbReference>
<dbReference type="InterPro" id="IPR022096">
    <property type="entry name" value="SBF1/SBF2"/>
</dbReference>
<protein>
    <submittedName>
        <fullName evidence="3">Uncharacterized protein KIAA0513-like</fullName>
    </submittedName>
</protein>
<dbReference type="GeneID" id="136071976"/>
<evidence type="ECO:0000313" key="2">
    <source>
        <dbReference type="Proteomes" id="UP001652625"/>
    </source>
</evidence>
<keyword evidence="2" id="KW-1185">Reference proteome</keyword>
<sequence>MIPFVQALSMDEISGNEKKSNYKNIVDTLLNPDFDIDYNAESLLFEDLCKSFMEKFVENMFIVDGYICQEDKAKFGILVQHHEGRDWFGKYIDLQRNVSQAVDEFTFYRLVQYFAIVLFECNMADDFGPATSVMNMSFTYHFTSVMIPGRFGQPSKQYVYEYLKDQSIWKSPRFWNAAFLHAIHDDRMKRTNGLIEWNSMSNEQRKDFETGEENSTYAHLVSFLYMMKSFDVGKVERENFLHKMSVIGDLSAEKISQLEDSAEIIS</sequence>
<dbReference type="PANTHER" id="PTHR13663:SF2">
    <property type="entry name" value="SIMILAR TO RIKEN CDNA 6430548M08"/>
    <property type="match status" value="1"/>
</dbReference>